<dbReference type="Proteomes" id="UP000784294">
    <property type="component" value="Unassembled WGS sequence"/>
</dbReference>
<dbReference type="AlphaFoldDB" id="A0A3S5FF22"/>
<evidence type="ECO:0000313" key="1">
    <source>
        <dbReference type="EMBL" id="VEL28963.1"/>
    </source>
</evidence>
<gene>
    <name evidence="1" type="ORF">PXEA_LOCUS22403</name>
</gene>
<sequence>MVYSHNPQRSLLSSQFRCGHCYRVFSHEFNLFIYNERQMGPRVCNFRPTHLPTVGILQCSQLLLPNEGIESILSPKREAVQANC</sequence>
<proteinExistence type="predicted"/>
<protein>
    <submittedName>
        <fullName evidence="1">Uncharacterized protein</fullName>
    </submittedName>
</protein>
<reference evidence="1" key="1">
    <citation type="submission" date="2018-11" db="EMBL/GenBank/DDBJ databases">
        <authorList>
            <consortium name="Pathogen Informatics"/>
        </authorList>
    </citation>
    <scope>NUCLEOTIDE SEQUENCE</scope>
</reference>
<comment type="caution">
    <text evidence="1">The sequence shown here is derived from an EMBL/GenBank/DDBJ whole genome shotgun (WGS) entry which is preliminary data.</text>
</comment>
<name>A0A3S5FF22_9PLAT</name>
<dbReference type="EMBL" id="CAAALY010099129">
    <property type="protein sequence ID" value="VEL28963.1"/>
    <property type="molecule type" value="Genomic_DNA"/>
</dbReference>
<keyword evidence="2" id="KW-1185">Reference proteome</keyword>
<organism evidence="1 2">
    <name type="scientific">Protopolystoma xenopodis</name>
    <dbReference type="NCBI Taxonomy" id="117903"/>
    <lineage>
        <taxon>Eukaryota</taxon>
        <taxon>Metazoa</taxon>
        <taxon>Spiralia</taxon>
        <taxon>Lophotrochozoa</taxon>
        <taxon>Platyhelminthes</taxon>
        <taxon>Monogenea</taxon>
        <taxon>Polyopisthocotylea</taxon>
        <taxon>Polystomatidea</taxon>
        <taxon>Polystomatidae</taxon>
        <taxon>Protopolystoma</taxon>
    </lineage>
</organism>
<evidence type="ECO:0000313" key="2">
    <source>
        <dbReference type="Proteomes" id="UP000784294"/>
    </source>
</evidence>
<accession>A0A3S5FF22</accession>